<feature type="compositionally biased region" description="Low complexity" evidence="1">
    <location>
        <begin position="70"/>
        <end position="89"/>
    </location>
</feature>
<dbReference type="Proteomes" id="UP001153269">
    <property type="component" value="Unassembled WGS sequence"/>
</dbReference>
<sequence length="99" mass="10576">MRRSHAGRRALTPTFESHGVRAMKTGPCRACGGDPRLHYASSTAAQTHSRHAGYNTIIDAEIPNCEHRASSQSAHPAALAADAHGAARTAHSDHSRLQE</sequence>
<keyword evidence="3" id="KW-1185">Reference proteome</keyword>
<evidence type="ECO:0000313" key="2">
    <source>
        <dbReference type="EMBL" id="CAB1433863.1"/>
    </source>
</evidence>
<feature type="compositionally biased region" description="Basic and acidic residues" evidence="1">
    <location>
        <begin position="90"/>
        <end position="99"/>
    </location>
</feature>
<name>A0A9N7YQ85_PLEPL</name>
<evidence type="ECO:0000313" key="3">
    <source>
        <dbReference type="Proteomes" id="UP001153269"/>
    </source>
</evidence>
<comment type="caution">
    <text evidence="2">The sequence shown here is derived from an EMBL/GenBank/DDBJ whole genome shotgun (WGS) entry which is preliminary data.</text>
</comment>
<proteinExistence type="predicted"/>
<accession>A0A9N7YQ85</accession>
<organism evidence="2 3">
    <name type="scientific">Pleuronectes platessa</name>
    <name type="common">European plaice</name>
    <dbReference type="NCBI Taxonomy" id="8262"/>
    <lineage>
        <taxon>Eukaryota</taxon>
        <taxon>Metazoa</taxon>
        <taxon>Chordata</taxon>
        <taxon>Craniata</taxon>
        <taxon>Vertebrata</taxon>
        <taxon>Euteleostomi</taxon>
        <taxon>Actinopterygii</taxon>
        <taxon>Neopterygii</taxon>
        <taxon>Teleostei</taxon>
        <taxon>Neoteleostei</taxon>
        <taxon>Acanthomorphata</taxon>
        <taxon>Carangaria</taxon>
        <taxon>Pleuronectiformes</taxon>
        <taxon>Pleuronectoidei</taxon>
        <taxon>Pleuronectidae</taxon>
        <taxon>Pleuronectes</taxon>
    </lineage>
</organism>
<gene>
    <name evidence="2" type="ORF">PLEPLA_LOCUS21955</name>
</gene>
<dbReference type="EMBL" id="CADEAL010001604">
    <property type="protein sequence ID" value="CAB1433863.1"/>
    <property type="molecule type" value="Genomic_DNA"/>
</dbReference>
<feature type="region of interest" description="Disordered" evidence="1">
    <location>
        <begin position="67"/>
        <end position="99"/>
    </location>
</feature>
<evidence type="ECO:0000256" key="1">
    <source>
        <dbReference type="SAM" id="MobiDB-lite"/>
    </source>
</evidence>
<reference evidence="2" key="1">
    <citation type="submission" date="2020-03" db="EMBL/GenBank/DDBJ databases">
        <authorList>
            <person name="Weist P."/>
        </authorList>
    </citation>
    <scope>NUCLEOTIDE SEQUENCE</scope>
</reference>
<protein>
    <submittedName>
        <fullName evidence="2">Uncharacterized protein</fullName>
    </submittedName>
</protein>
<dbReference type="AlphaFoldDB" id="A0A9N7YQ85"/>